<evidence type="ECO:0000256" key="3">
    <source>
        <dbReference type="ARBA" id="ARBA00022692"/>
    </source>
</evidence>
<dbReference type="PaxDb" id="4097-A0A1S4BWI2"/>
<dbReference type="KEGG" id="nta:107812625"/>
<evidence type="ECO:0000313" key="7">
    <source>
        <dbReference type="RefSeq" id="XP_016493256.1"/>
    </source>
</evidence>
<sequence length="238" mass="27339">LGTFTYRIQKRSNEKNPVVRITRVFISAARNRKTTASAISLELELMVSYLMVVFKISNISIQLTQVFVHHRFPNKTLLAPDGSEEDGKVCSFVDVEEAKAILRLTPIWTTCLVFAIVFFQSATLYLARHDDGQIYCVKLPNTSCVFRIFHCLICNVALPEYDTVLVLRLNNPKATVPVSIWWLIPQYLVYGISQAFTMIGLQEFFYDQAPTELKSIGLSLLLRIWHRELLEKFTHFSN</sequence>
<accession>A0A1S4BWI2</accession>
<proteinExistence type="inferred from homology"/>
<evidence type="ECO:0000256" key="6">
    <source>
        <dbReference type="ARBA" id="ARBA00044504"/>
    </source>
</evidence>
<dbReference type="OrthoDB" id="8904098at2759"/>
<dbReference type="InterPro" id="IPR000109">
    <property type="entry name" value="POT_fam"/>
</dbReference>
<evidence type="ECO:0000256" key="2">
    <source>
        <dbReference type="ARBA" id="ARBA00005982"/>
    </source>
</evidence>
<dbReference type="Gene3D" id="1.20.1250.20">
    <property type="entry name" value="MFS general substrate transporter like domains"/>
    <property type="match status" value="1"/>
</dbReference>
<feature type="non-terminal residue" evidence="7">
    <location>
        <position position="1"/>
    </location>
</feature>
<comment type="similarity">
    <text evidence="2">Belongs to the major facilitator superfamily. Proton-dependent oligopeptide transporter (POT/PTR) (TC 2.A.17) family.</text>
</comment>
<gene>
    <name evidence="7" type="primary">LOC107812625</name>
</gene>
<organism evidence="7">
    <name type="scientific">Nicotiana tabacum</name>
    <name type="common">Common tobacco</name>
    <dbReference type="NCBI Taxonomy" id="4097"/>
    <lineage>
        <taxon>Eukaryota</taxon>
        <taxon>Viridiplantae</taxon>
        <taxon>Streptophyta</taxon>
        <taxon>Embryophyta</taxon>
        <taxon>Tracheophyta</taxon>
        <taxon>Spermatophyta</taxon>
        <taxon>Magnoliopsida</taxon>
        <taxon>eudicotyledons</taxon>
        <taxon>Gunneridae</taxon>
        <taxon>Pentapetalae</taxon>
        <taxon>asterids</taxon>
        <taxon>lamiids</taxon>
        <taxon>Solanales</taxon>
        <taxon>Solanaceae</taxon>
        <taxon>Nicotianoideae</taxon>
        <taxon>Nicotianeae</taxon>
        <taxon>Nicotiana</taxon>
    </lineage>
</organism>
<protein>
    <submittedName>
        <fullName evidence="7">Protein NRT1/ PTR FAMILY 5.10-like</fullName>
    </submittedName>
</protein>
<keyword evidence="5" id="KW-0472">Membrane</keyword>
<reference evidence="7" key="1">
    <citation type="submission" date="2025-08" db="UniProtKB">
        <authorList>
            <consortium name="RefSeq"/>
        </authorList>
    </citation>
    <scope>IDENTIFICATION</scope>
</reference>
<dbReference type="Pfam" id="PF00854">
    <property type="entry name" value="PTR2"/>
    <property type="match status" value="1"/>
</dbReference>
<evidence type="ECO:0000256" key="4">
    <source>
        <dbReference type="ARBA" id="ARBA00022989"/>
    </source>
</evidence>
<dbReference type="GO" id="GO:0016020">
    <property type="term" value="C:membrane"/>
    <property type="evidence" value="ECO:0007669"/>
    <property type="project" value="UniProtKB-SubCell"/>
</dbReference>
<evidence type="ECO:0000256" key="5">
    <source>
        <dbReference type="ARBA" id="ARBA00023136"/>
    </source>
</evidence>
<dbReference type="InterPro" id="IPR036259">
    <property type="entry name" value="MFS_trans_sf"/>
</dbReference>
<dbReference type="AlphaFoldDB" id="A0A1S4BWI2"/>
<comment type="similarity">
    <text evidence="6">Belongs to the major facilitator superfamily. Phosphate:H(+) symporter (TC 2.A.1.9) family.</text>
</comment>
<dbReference type="RefSeq" id="XP_016493256.1">
    <property type="nucleotide sequence ID" value="XM_016637770.1"/>
</dbReference>
<keyword evidence="3" id="KW-0812">Transmembrane</keyword>
<keyword evidence="4" id="KW-1133">Transmembrane helix</keyword>
<evidence type="ECO:0000256" key="1">
    <source>
        <dbReference type="ARBA" id="ARBA00004141"/>
    </source>
</evidence>
<dbReference type="STRING" id="4097.A0A1S4BWI2"/>
<name>A0A1S4BWI2_TOBAC</name>
<dbReference type="PANTHER" id="PTHR11654">
    <property type="entry name" value="OLIGOPEPTIDE TRANSPORTER-RELATED"/>
    <property type="match status" value="1"/>
</dbReference>
<comment type="subcellular location">
    <subcellularLocation>
        <location evidence="1">Membrane</location>
        <topology evidence="1">Multi-pass membrane protein</topology>
    </subcellularLocation>
</comment>
<dbReference type="GO" id="GO:0022857">
    <property type="term" value="F:transmembrane transporter activity"/>
    <property type="evidence" value="ECO:0007669"/>
    <property type="project" value="InterPro"/>
</dbReference>